<sequence>MSKMKAPCGCLPTSDRETGSIGDMVAPCGASDSLRAAICAEMREIPGGFFEMGTPRSRYDVDLDSPRRRIWIDTFSMGETTVTNRLFARFIDESGYRTTAEREGWSFVFANFLPDAATWPKHPPLTPWWRQVFGADWAHPEGPESDISRRMEHPVVHVSWDDAAAFARFTGTRLPLEAQWEYAARGGLKRMKFPWGNAPASDPVHRHNVWQGQFPNGNSAEDGYCGTAPARSFPPNGFGLFNMTGNIWEWVADWFGPLPAAEMPPLRNPKGPQSGAAKVMRGGSHMCHDSYCARYFVHSRTHNTPDSTTGHIGFRLASGPTGRRAVLHHQFVG</sequence>
<gene>
    <name evidence="2" type="ORF">SAMN04488075_1428</name>
</gene>
<dbReference type="GO" id="GO:0120147">
    <property type="term" value="F:formylglycine-generating oxidase activity"/>
    <property type="evidence" value="ECO:0007669"/>
    <property type="project" value="TreeGrafter"/>
</dbReference>
<dbReference type="STRING" id="65735.SAMN04488075_1428"/>
<evidence type="ECO:0000259" key="1">
    <source>
        <dbReference type="Pfam" id="PF03781"/>
    </source>
</evidence>
<feature type="domain" description="Sulfatase-modifying factor enzyme-like" evidence="1">
    <location>
        <begin position="40"/>
        <end position="317"/>
    </location>
</feature>
<reference evidence="3" key="1">
    <citation type="submission" date="2016-10" db="EMBL/GenBank/DDBJ databases">
        <authorList>
            <person name="Varghese N."/>
            <person name="Submissions S."/>
        </authorList>
    </citation>
    <scope>NUCLEOTIDE SEQUENCE [LARGE SCALE GENOMIC DNA]</scope>
    <source>
        <strain evidence="3">DSM 11593</strain>
    </source>
</reference>
<evidence type="ECO:0000313" key="3">
    <source>
        <dbReference type="Proteomes" id="UP000199125"/>
    </source>
</evidence>
<dbReference type="AlphaFoldDB" id="A0A1H6LFV7"/>
<dbReference type="SUPFAM" id="SSF56436">
    <property type="entry name" value="C-type lectin-like"/>
    <property type="match status" value="1"/>
</dbReference>
<dbReference type="InterPro" id="IPR005532">
    <property type="entry name" value="SUMF_dom"/>
</dbReference>
<protein>
    <submittedName>
        <fullName evidence="2">Sulfatase modifying factor 1</fullName>
    </submittedName>
</protein>
<name>A0A1H6LFV7_9RHOB</name>
<dbReference type="EMBL" id="FNXG01000002">
    <property type="protein sequence ID" value="SEH85091.1"/>
    <property type="molecule type" value="Genomic_DNA"/>
</dbReference>
<keyword evidence="3" id="KW-1185">Reference proteome</keyword>
<dbReference type="Gene3D" id="3.90.1580.10">
    <property type="entry name" value="paralog of FGE (formylglycine-generating enzyme)"/>
    <property type="match status" value="1"/>
</dbReference>
<dbReference type="Pfam" id="PF03781">
    <property type="entry name" value="FGE-sulfatase"/>
    <property type="match status" value="1"/>
</dbReference>
<dbReference type="Proteomes" id="UP000199125">
    <property type="component" value="Unassembled WGS sequence"/>
</dbReference>
<dbReference type="PANTHER" id="PTHR23150">
    <property type="entry name" value="SULFATASE MODIFYING FACTOR 1, 2"/>
    <property type="match status" value="1"/>
</dbReference>
<evidence type="ECO:0000313" key="2">
    <source>
        <dbReference type="EMBL" id="SEH85091.1"/>
    </source>
</evidence>
<dbReference type="InterPro" id="IPR042095">
    <property type="entry name" value="SUMF_sf"/>
</dbReference>
<dbReference type="InterPro" id="IPR016187">
    <property type="entry name" value="CTDL_fold"/>
</dbReference>
<dbReference type="PANTHER" id="PTHR23150:SF19">
    <property type="entry name" value="FORMYLGLYCINE-GENERATING ENZYME"/>
    <property type="match status" value="1"/>
</dbReference>
<dbReference type="RefSeq" id="WP_245728657.1">
    <property type="nucleotide sequence ID" value="NZ_FNXG01000002.1"/>
</dbReference>
<accession>A0A1H6LFV7</accession>
<dbReference type="InterPro" id="IPR051043">
    <property type="entry name" value="Sulfatase_Mod_Factor_Kinase"/>
</dbReference>
<organism evidence="2 3">
    <name type="scientific">Paracoccus alkenifer</name>
    <dbReference type="NCBI Taxonomy" id="65735"/>
    <lineage>
        <taxon>Bacteria</taxon>
        <taxon>Pseudomonadati</taxon>
        <taxon>Pseudomonadota</taxon>
        <taxon>Alphaproteobacteria</taxon>
        <taxon>Rhodobacterales</taxon>
        <taxon>Paracoccaceae</taxon>
        <taxon>Paracoccus</taxon>
    </lineage>
</organism>
<proteinExistence type="predicted"/>